<organism evidence="1 2">
    <name type="scientific">Sulfurospirillum multivorans (strain DM 12446 / JCM 15788 / NBRC 109480)</name>
    <dbReference type="NCBI Taxonomy" id="1150621"/>
    <lineage>
        <taxon>Bacteria</taxon>
        <taxon>Pseudomonadati</taxon>
        <taxon>Campylobacterota</taxon>
        <taxon>Epsilonproteobacteria</taxon>
        <taxon>Campylobacterales</taxon>
        <taxon>Sulfurospirillaceae</taxon>
        <taxon>Sulfurospirillum</taxon>
    </lineage>
</organism>
<dbReference type="KEGG" id="smul:SMUL_2429"/>
<evidence type="ECO:0000313" key="1">
    <source>
        <dbReference type="EMBL" id="AHJ13675.1"/>
    </source>
</evidence>
<name>A0AA86E094_SULMK</name>
<dbReference type="GO" id="GO:0006355">
    <property type="term" value="P:regulation of DNA-templated transcription"/>
    <property type="evidence" value="ECO:0007669"/>
    <property type="project" value="InterPro"/>
</dbReference>
<dbReference type="RefSeq" id="WP_025345518.1">
    <property type="nucleotide sequence ID" value="NZ_CP007201.1"/>
</dbReference>
<dbReference type="InterPro" id="IPR013321">
    <property type="entry name" value="Arc_rbn_hlx_hlx"/>
</dbReference>
<sequence length="77" mass="8693">MKKAINIRLDETLLNEIDTIGKEIDRNRTWIIEKAVSAYMDTLDEMIADKRIDEIKSGKAGVMSLEEVAKNLSLANV</sequence>
<accession>A0AA86E094</accession>
<proteinExistence type="predicted"/>
<dbReference type="InterPro" id="IPR010985">
    <property type="entry name" value="Ribbon_hlx_hlx"/>
</dbReference>
<evidence type="ECO:0008006" key="3">
    <source>
        <dbReference type="Google" id="ProtNLM"/>
    </source>
</evidence>
<gene>
    <name evidence="1" type="ORF">SMUL_2429</name>
</gene>
<protein>
    <recommendedName>
        <fullName evidence="3">Ribbon-helix-helix protein CopG domain-containing protein</fullName>
    </recommendedName>
</protein>
<reference evidence="1 2" key="1">
    <citation type="journal article" date="2014" name="Environ. Microbiol.">
        <title>Insights into organohalide respiration and the versatile catabolism of Sulfurospirillum multivorans gained from comparative genomics and physiological studies.</title>
        <authorList>
            <person name="Goris T."/>
            <person name="Schubert T."/>
            <person name="Gadkari J."/>
            <person name="Wubet T."/>
            <person name="Tarkka M."/>
            <person name="Buscot F."/>
            <person name="Adrian L."/>
            <person name="Diekert G."/>
        </authorList>
    </citation>
    <scope>NUCLEOTIDE SEQUENCE [LARGE SCALE GENOMIC DNA]</scope>
    <source>
        <strain evidence="2">DM 12446 / JCM 15788 / NBRC 109480</strain>
    </source>
</reference>
<dbReference type="Gene3D" id="1.10.1220.10">
    <property type="entry name" value="Met repressor-like"/>
    <property type="match status" value="1"/>
</dbReference>
<dbReference type="SUPFAM" id="SSF47598">
    <property type="entry name" value="Ribbon-helix-helix"/>
    <property type="match status" value="1"/>
</dbReference>
<dbReference type="Proteomes" id="UP000019322">
    <property type="component" value="Chromosome"/>
</dbReference>
<evidence type="ECO:0000313" key="2">
    <source>
        <dbReference type="Proteomes" id="UP000019322"/>
    </source>
</evidence>
<dbReference type="AlphaFoldDB" id="A0AA86E094"/>
<dbReference type="EMBL" id="CP007201">
    <property type="protein sequence ID" value="AHJ13675.1"/>
    <property type="molecule type" value="Genomic_DNA"/>
</dbReference>